<keyword evidence="2" id="KW-1185">Reference proteome</keyword>
<dbReference type="GO" id="GO:0030638">
    <property type="term" value="P:polyketide metabolic process"/>
    <property type="evidence" value="ECO:0007669"/>
    <property type="project" value="InterPro"/>
</dbReference>
<evidence type="ECO:0000313" key="2">
    <source>
        <dbReference type="Proteomes" id="UP000317894"/>
    </source>
</evidence>
<accession>A0A552UHP2</accession>
<dbReference type="SUPFAM" id="SSF54427">
    <property type="entry name" value="NTF2-like"/>
    <property type="match status" value="2"/>
</dbReference>
<gene>
    <name evidence="1" type="ORF">FMM06_06305</name>
</gene>
<dbReference type="Gene3D" id="3.10.450.50">
    <property type="match status" value="2"/>
</dbReference>
<dbReference type="AlphaFoldDB" id="A0A552UHP2"/>
<dbReference type="Pfam" id="PF07366">
    <property type="entry name" value="SnoaL"/>
    <property type="match status" value="2"/>
</dbReference>
<reference evidence="1 2" key="1">
    <citation type="submission" date="2019-07" db="EMBL/GenBank/DDBJ databases">
        <title>Novel species isolated from glacier.</title>
        <authorList>
            <person name="Liu Q."/>
            <person name="Xin Y.-H."/>
        </authorList>
    </citation>
    <scope>NUCLEOTIDE SEQUENCE [LARGE SCALE GENOMIC DNA]</scope>
    <source>
        <strain evidence="1 2">LB1R16</strain>
    </source>
</reference>
<dbReference type="InterPro" id="IPR032710">
    <property type="entry name" value="NTF2-like_dom_sf"/>
</dbReference>
<dbReference type="OrthoDB" id="2769928at2"/>
<dbReference type="RefSeq" id="WP_144236437.1">
    <property type="nucleotide sequence ID" value="NZ_VJWA01000001.1"/>
</dbReference>
<dbReference type="Proteomes" id="UP000317894">
    <property type="component" value="Unassembled WGS sequence"/>
</dbReference>
<dbReference type="PANTHER" id="PTHR38436">
    <property type="entry name" value="POLYKETIDE CYCLASE SNOAL-LIKE DOMAIN"/>
    <property type="match status" value="1"/>
</dbReference>
<organism evidence="1 2">
    <name type="scientific">Glacieibacterium frigidum</name>
    <dbReference type="NCBI Taxonomy" id="2593303"/>
    <lineage>
        <taxon>Bacteria</taxon>
        <taxon>Pseudomonadati</taxon>
        <taxon>Pseudomonadota</taxon>
        <taxon>Alphaproteobacteria</taxon>
        <taxon>Sphingomonadales</taxon>
        <taxon>Sphingosinicellaceae</taxon>
        <taxon>Glacieibacterium</taxon>
    </lineage>
</organism>
<comment type="caution">
    <text evidence="1">The sequence shown here is derived from an EMBL/GenBank/DDBJ whole genome shotgun (WGS) entry which is preliminary data.</text>
</comment>
<dbReference type="InterPro" id="IPR009959">
    <property type="entry name" value="Cyclase_SnoaL-like"/>
</dbReference>
<sequence>MLPFALPERPAVTRIRQRDTRELRGSPGPRMQSMAGFEDQYSDIVDYIVRITDEIWVDRAIGRIYDTYDAGCVIYSSYGVVRSVEDVVASTVMTLSGFPDGEAHHLNVAWSGDEAAGFYTSHLGYSQSTNLGASAYGPATGKRVGLRFCADCITANNRIHTEWLVRDNGALVRQLGLDLHDTARRVAEAPRGEILTLSVPTRMDGQAPRRWYDGPTDTVQGWVAHHFDQIWNGRRLDHIPFHYAADAVAHWAGGRVASGPRNIGALIIGLLASLPDSTIRIEHVSWSDETDGVIVAVRWVLEGTTRPGGMLGDVPGGRPVFVMGASHLRFGGGMIVEEWTVFDEVGVLAQAYRA</sequence>
<name>A0A552UHP2_9SPHN</name>
<protein>
    <submittedName>
        <fullName evidence="1">Ester cyclase</fullName>
    </submittedName>
</protein>
<proteinExistence type="predicted"/>
<evidence type="ECO:0000313" key="1">
    <source>
        <dbReference type="EMBL" id="TRW17745.1"/>
    </source>
</evidence>
<dbReference type="EMBL" id="VJWA01000001">
    <property type="protein sequence ID" value="TRW17745.1"/>
    <property type="molecule type" value="Genomic_DNA"/>
</dbReference>
<dbReference type="PANTHER" id="PTHR38436:SF1">
    <property type="entry name" value="ESTER CYCLASE"/>
    <property type="match status" value="1"/>
</dbReference>